<feature type="repeat" description="TPR" evidence="7">
    <location>
        <begin position="209"/>
        <end position="242"/>
    </location>
</feature>
<dbReference type="Gene3D" id="1.25.40.10">
    <property type="entry name" value="Tetratricopeptide repeat domain"/>
    <property type="match status" value="1"/>
</dbReference>
<evidence type="ECO:0000313" key="11">
    <source>
        <dbReference type="Proteomes" id="UP001497516"/>
    </source>
</evidence>
<evidence type="ECO:0000256" key="6">
    <source>
        <dbReference type="ARBA" id="ARBA00025750"/>
    </source>
</evidence>
<dbReference type="PROSITE" id="PS50005">
    <property type="entry name" value="TPR"/>
    <property type="match status" value="1"/>
</dbReference>
<evidence type="ECO:0000256" key="2">
    <source>
        <dbReference type="ARBA" id="ARBA00022737"/>
    </source>
</evidence>
<accession>A0AAV2FWW6</accession>
<keyword evidence="11" id="KW-1185">Reference proteome</keyword>
<feature type="coiled-coil region" evidence="8">
    <location>
        <begin position="155"/>
        <end position="182"/>
    </location>
</feature>
<evidence type="ECO:0000256" key="1">
    <source>
        <dbReference type="ARBA" id="ARBA00004123"/>
    </source>
</evidence>
<dbReference type="SUPFAM" id="SSF48452">
    <property type="entry name" value="TPR-like"/>
    <property type="match status" value="1"/>
</dbReference>
<dbReference type="SMART" id="SM00028">
    <property type="entry name" value="TPR"/>
    <property type="match status" value="2"/>
</dbReference>
<proteinExistence type="inferred from homology"/>
<evidence type="ECO:0000256" key="4">
    <source>
        <dbReference type="ARBA" id="ARBA00023054"/>
    </source>
</evidence>
<keyword evidence="2" id="KW-0677">Repeat</keyword>
<dbReference type="GO" id="GO:0005634">
    <property type="term" value="C:nucleus"/>
    <property type="evidence" value="ECO:0007669"/>
    <property type="project" value="UniProtKB-SubCell"/>
</dbReference>
<comment type="subcellular location">
    <subcellularLocation>
        <location evidence="1">Nucleus</location>
    </subcellularLocation>
</comment>
<feature type="region of interest" description="Disordered" evidence="9">
    <location>
        <begin position="20"/>
        <end position="61"/>
    </location>
</feature>
<feature type="region of interest" description="Disordered" evidence="9">
    <location>
        <begin position="416"/>
        <end position="443"/>
    </location>
</feature>
<protein>
    <submittedName>
        <fullName evidence="10">Uncharacterized protein</fullName>
    </submittedName>
</protein>
<keyword evidence="5" id="KW-0539">Nucleus</keyword>
<evidence type="ECO:0000256" key="9">
    <source>
        <dbReference type="SAM" id="MobiDB-lite"/>
    </source>
</evidence>
<dbReference type="Pfam" id="PF00515">
    <property type="entry name" value="TPR_1"/>
    <property type="match status" value="1"/>
</dbReference>
<comment type="similarity">
    <text evidence="6">Belongs to the MS5 protein family.</text>
</comment>
<keyword evidence="4 8" id="KW-0175">Coiled coil</keyword>
<organism evidence="10 11">
    <name type="scientific">Linum trigynum</name>
    <dbReference type="NCBI Taxonomy" id="586398"/>
    <lineage>
        <taxon>Eukaryota</taxon>
        <taxon>Viridiplantae</taxon>
        <taxon>Streptophyta</taxon>
        <taxon>Embryophyta</taxon>
        <taxon>Tracheophyta</taxon>
        <taxon>Spermatophyta</taxon>
        <taxon>Magnoliopsida</taxon>
        <taxon>eudicotyledons</taxon>
        <taxon>Gunneridae</taxon>
        <taxon>Pentapetalae</taxon>
        <taxon>rosids</taxon>
        <taxon>fabids</taxon>
        <taxon>Malpighiales</taxon>
        <taxon>Linaceae</taxon>
        <taxon>Linum</taxon>
    </lineage>
</organism>
<dbReference type="EMBL" id="OZ034820">
    <property type="protein sequence ID" value="CAL1402888.1"/>
    <property type="molecule type" value="Genomic_DNA"/>
</dbReference>
<dbReference type="InterPro" id="IPR011990">
    <property type="entry name" value="TPR-like_helical_dom_sf"/>
</dbReference>
<evidence type="ECO:0000256" key="5">
    <source>
        <dbReference type="ARBA" id="ARBA00023242"/>
    </source>
</evidence>
<gene>
    <name evidence="10" type="ORF">LTRI10_LOCUS42855</name>
</gene>
<evidence type="ECO:0000313" key="10">
    <source>
        <dbReference type="EMBL" id="CAL1402888.1"/>
    </source>
</evidence>
<feature type="compositionally biased region" description="Low complexity" evidence="9">
    <location>
        <begin position="52"/>
        <end position="61"/>
    </location>
</feature>
<name>A0AAV2FWW6_9ROSI</name>
<reference evidence="10 11" key="1">
    <citation type="submission" date="2024-04" db="EMBL/GenBank/DDBJ databases">
        <authorList>
            <person name="Fracassetti M."/>
        </authorList>
    </citation>
    <scope>NUCLEOTIDE SEQUENCE [LARGE SCALE GENOMIC DNA]</scope>
</reference>
<dbReference type="InterPro" id="IPR044961">
    <property type="entry name" value="MS5/SDI1"/>
</dbReference>
<feature type="region of interest" description="Disordered" evidence="9">
    <location>
        <begin position="295"/>
        <end position="316"/>
    </location>
</feature>
<dbReference type="InterPro" id="IPR019734">
    <property type="entry name" value="TPR_rpt"/>
</dbReference>
<dbReference type="Proteomes" id="UP001497516">
    <property type="component" value="Chromosome 7"/>
</dbReference>
<sequence>MRQKENDRVWSCDRKVQARGFLTPPPTWTPPHTRAQRRLFPPPPFSERKMESSANSSTSPAGSCKHDLFHVIHKVPAGDSPYVKAKHVQLIEKDPSRAVPMFWAAINAGDRIDSALKDMAVVLKQLNRSEEAIEAIKSFRHRCPQESQESIDNVLVELYKRSGRVEEEIEMLQRKLKNIEEGMVFGGRRTKVARSQGKKIQITVEQEKARILGNLAWAYLQQHNYGLAEQHYRRALSLEPDRNKQCNLAVCLMHMNKLPEARALLQAVRASCVNQPMEESYAKSFERAYQMLTEFESHQSSDEPPSASSSLQTQPIGDHHGWTEIPYFAAATPPPQSFGILMNSGRHRPGSSQKKNCYASTTPVLFSRPRRCLFGGKWGAEEFQPMRSCSSTNRGEHQELSAGGIEATQLKMEASMVTPQLKSQPRWGTASSSPSPSPAEGDWRKPWRQAAATAAGTTPGNNDSNNIVVKFPVGDVIVIDRKTNHNVLSETEASSVDVKPESKHKSWADMVEEDEAEAALGKLPVAWNGDEETGSLDENWDANVANDEKCCYPKNEQQCVQAGGGGISRTTAASRRLCFDGAGKNMINTATKRRNRLQVFKDITPSPDSPRASSVAM</sequence>
<evidence type="ECO:0000256" key="3">
    <source>
        <dbReference type="ARBA" id="ARBA00022803"/>
    </source>
</evidence>
<dbReference type="AlphaFoldDB" id="A0AAV2FWW6"/>
<evidence type="ECO:0000256" key="8">
    <source>
        <dbReference type="SAM" id="Coils"/>
    </source>
</evidence>
<keyword evidence="3 7" id="KW-0802">TPR repeat</keyword>
<evidence type="ECO:0000256" key="7">
    <source>
        <dbReference type="PROSITE-ProRule" id="PRU00339"/>
    </source>
</evidence>
<dbReference type="PANTHER" id="PTHR36326:SF4">
    <property type="entry name" value="PROTEIN POLLENLESS 3-LIKE 1"/>
    <property type="match status" value="1"/>
</dbReference>
<dbReference type="PANTHER" id="PTHR36326">
    <property type="entry name" value="PROTEIN POLLENLESS 3-LIKE 2"/>
    <property type="match status" value="1"/>
</dbReference>